<evidence type="ECO:0000256" key="5">
    <source>
        <dbReference type="ARBA" id="ARBA00023136"/>
    </source>
</evidence>
<keyword evidence="4 6" id="KW-1133">Transmembrane helix</keyword>
<feature type="transmembrane region" description="Helical" evidence="6">
    <location>
        <begin position="398"/>
        <end position="416"/>
    </location>
</feature>
<dbReference type="Proteomes" id="UP000647416">
    <property type="component" value="Unassembled WGS sequence"/>
</dbReference>
<evidence type="ECO:0000256" key="6">
    <source>
        <dbReference type="SAM" id="Phobius"/>
    </source>
</evidence>
<feature type="transmembrane region" description="Helical" evidence="6">
    <location>
        <begin position="372"/>
        <end position="392"/>
    </location>
</feature>
<feature type="transmembrane region" description="Helical" evidence="6">
    <location>
        <begin position="125"/>
        <end position="146"/>
    </location>
</feature>
<keyword evidence="3 6" id="KW-0812">Transmembrane</keyword>
<dbReference type="PANTHER" id="PTHR43823:SF3">
    <property type="entry name" value="MULTIDRUG EXPORT PROTEIN MEPA"/>
    <property type="match status" value="1"/>
</dbReference>
<dbReference type="GO" id="GO:0005886">
    <property type="term" value="C:plasma membrane"/>
    <property type="evidence" value="ECO:0007669"/>
    <property type="project" value="UniProtKB-SubCell"/>
</dbReference>
<organism evidence="7 8">
    <name type="scientific">Qingrenia yutianensis</name>
    <dbReference type="NCBI Taxonomy" id="2763676"/>
    <lineage>
        <taxon>Bacteria</taxon>
        <taxon>Bacillati</taxon>
        <taxon>Bacillota</taxon>
        <taxon>Clostridia</taxon>
        <taxon>Eubacteriales</taxon>
        <taxon>Oscillospiraceae</taxon>
        <taxon>Qingrenia</taxon>
    </lineage>
</organism>
<name>A0A926FAT2_9FIRM</name>
<keyword evidence="2" id="KW-1003">Cell membrane</keyword>
<dbReference type="RefSeq" id="WP_262431979.1">
    <property type="nucleotide sequence ID" value="NZ_JACRTE010000006.1"/>
</dbReference>
<evidence type="ECO:0000256" key="3">
    <source>
        <dbReference type="ARBA" id="ARBA00022692"/>
    </source>
</evidence>
<sequence>MKFKLSKYIVPSVVSMVLVGTYTNIDGFFIGNVSGDDGLAAINIVWPIVAFITSLGTGIGVGGSVLMSALRGCGKTSDSENMKKSVLFVLTVFGLIASAVLSAICRPLAGLMGARGEVYNYACDYALVISATAVFQIVGSGLIAVLRNENKMFHSMIYTILSLAVHIGLDVLLVEKYKLTGVAVSTAVSQFAVLVLCLCTLKIEKSAKINRAYIKDILRASSAPFGVNFVPSLVLFATNYSALKYGGTAAVSAYAVMSYAVYTYDYIYQGVCDGIQPVLSFYTGSGNEKGKKYVMKIAVIILAVFSLIFILITKPLINVLPSLFKVSYTAEKMMMSGLVIYAVSYPFKATVKMMCSYCYATEKFGISNFLTYIDPIVTTPLFLAVLPCFAGINGVWGALTVSQITVTLAGAVLMMFKFRNG</sequence>
<comment type="caution">
    <text evidence="7">The sequence shown here is derived from an EMBL/GenBank/DDBJ whole genome shotgun (WGS) entry which is preliminary data.</text>
</comment>
<dbReference type="AlphaFoldDB" id="A0A926FAT2"/>
<evidence type="ECO:0000256" key="2">
    <source>
        <dbReference type="ARBA" id="ARBA00022475"/>
    </source>
</evidence>
<gene>
    <name evidence="7" type="ORF">H8706_06470</name>
</gene>
<evidence type="ECO:0000313" key="8">
    <source>
        <dbReference type="Proteomes" id="UP000647416"/>
    </source>
</evidence>
<feature type="transmembrane region" description="Helical" evidence="6">
    <location>
        <begin position="179"/>
        <end position="201"/>
    </location>
</feature>
<evidence type="ECO:0000313" key="7">
    <source>
        <dbReference type="EMBL" id="MBC8596511.1"/>
    </source>
</evidence>
<accession>A0A926FAT2</accession>
<dbReference type="EMBL" id="JACRTE010000006">
    <property type="protein sequence ID" value="MBC8596511.1"/>
    <property type="molecule type" value="Genomic_DNA"/>
</dbReference>
<feature type="transmembrane region" description="Helical" evidence="6">
    <location>
        <begin position="293"/>
        <end position="313"/>
    </location>
</feature>
<proteinExistence type="predicted"/>
<dbReference type="GO" id="GO:0042910">
    <property type="term" value="F:xenobiotic transmembrane transporter activity"/>
    <property type="evidence" value="ECO:0007669"/>
    <property type="project" value="InterPro"/>
</dbReference>
<feature type="transmembrane region" description="Helical" evidence="6">
    <location>
        <begin position="333"/>
        <end position="351"/>
    </location>
</feature>
<dbReference type="InterPro" id="IPR051327">
    <property type="entry name" value="MATE_MepA_subfamily"/>
</dbReference>
<dbReference type="InterPro" id="IPR002528">
    <property type="entry name" value="MATE_fam"/>
</dbReference>
<feature type="transmembrane region" description="Helical" evidence="6">
    <location>
        <begin position="45"/>
        <end position="66"/>
    </location>
</feature>
<protein>
    <submittedName>
        <fullName evidence="7">Polysaccharide biosynthesis C-terminal domain-containing protein</fullName>
    </submittedName>
</protein>
<feature type="transmembrane region" description="Helical" evidence="6">
    <location>
        <begin position="86"/>
        <end position="105"/>
    </location>
</feature>
<feature type="transmembrane region" description="Helical" evidence="6">
    <location>
        <begin position="153"/>
        <end position="173"/>
    </location>
</feature>
<evidence type="ECO:0000256" key="4">
    <source>
        <dbReference type="ARBA" id="ARBA00022989"/>
    </source>
</evidence>
<reference evidence="7" key="1">
    <citation type="submission" date="2020-08" db="EMBL/GenBank/DDBJ databases">
        <title>Genome public.</title>
        <authorList>
            <person name="Liu C."/>
            <person name="Sun Q."/>
        </authorList>
    </citation>
    <scope>NUCLEOTIDE SEQUENCE</scope>
    <source>
        <strain evidence="7">NSJ-50</strain>
    </source>
</reference>
<keyword evidence="5 6" id="KW-0472">Membrane</keyword>
<evidence type="ECO:0000256" key="1">
    <source>
        <dbReference type="ARBA" id="ARBA00004651"/>
    </source>
</evidence>
<dbReference type="GO" id="GO:0015297">
    <property type="term" value="F:antiporter activity"/>
    <property type="evidence" value="ECO:0007669"/>
    <property type="project" value="InterPro"/>
</dbReference>
<dbReference type="Pfam" id="PF01554">
    <property type="entry name" value="MatE"/>
    <property type="match status" value="2"/>
</dbReference>
<dbReference type="PANTHER" id="PTHR43823">
    <property type="entry name" value="SPORULATION PROTEIN YKVU"/>
    <property type="match status" value="1"/>
</dbReference>
<comment type="subcellular location">
    <subcellularLocation>
        <location evidence="1">Cell membrane</location>
        <topology evidence="1">Multi-pass membrane protein</topology>
    </subcellularLocation>
</comment>
<keyword evidence="8" id="KW-1185">Reference proteome</keyword>
<feature type="transmembrane region" description="Helical" evidence="6">
    <location>
        <begin position="7"/>
        <end position="25"/>
    </location>
</feature>